<dbReference type="Proteomes" id="UP001144372">
    <property type="component" value="Unassembled WGS sequence"/>
</dbReference>
<sequence length="245" mass="27255">MMSKTCAIIPAAGRGLRMGRNKPKQFLEVSGKSLLSHTLDIFSKASFLSEIFLVVPQDFISEARELIQGFSDSIRDGSRFSVVVGGAERQDSVYNGLCRLPSDCDWVMVHDGVRPFASLKLLEKTWKAAQISGAAVAALSATDTVKRVLDAVVRETLPREEIWLVQTPQVFRKEILLRAYEEARKYGWVGTDDASFVERLQIPVSVVHGERSNIKVTTPEDLDWAAWYLGRNPERENLQSAGGEA</sequence>
<comment type="similarity">
    <text evidence="3 7">Belongs to the IspD/TarI cytidylyltransferase family. IspD subfamily.</text>
</comment>
<keyword evidence="5 7" id="KW-0548">Nucleotidyltransferase</keyword>
<evidence type="ECO:0000256" key="5">
    <source>
        <dbReference type="ARBA" id="ARBA00022695"/>
    </source>
</evidence>
<accession>A0A9W6CUG5</accession>
<dbReference type="PROSITE" id="PS01295">
    <property type="entry name" value="ISPD"/>
    <property type="match status" value="1"/>
</dbReference>
<evidence type="ECO:0000313" key="8">
    <source>
        <dbReference type="EMBL" id="GLI32684.1"/>
    </source>
</evidence>
<comment type="function">
    <text evidence="7">Catalyzes the formation of 4-diphosphocytidyl-2-C-methyl-D-erythritol from CTP and 2-C-methyl-D-erythritol 4-phosphate (MEP).</text>
</comment>
<dbReference type="NCBIfam" id="TIGR00453">
    <property type="entry name" value="ispD"/>
    <property type="match status" value="1"/>
</dbReference>
<feature type="site" description="Transition state stabilizer" evidence="7">
    <location>
        <position position="17"/>
    </location>
</feature>
<comment type="pathway">
    <text evidence="2 7">Isoprenoid biosynthesis; isopentenyl diphosphate biosynthesis via DXP pathway; isopentenyl diphosphate from 1-deoxy-D-xylulose 5-phosphate: step 2/6.</text>
</comment>
<evidence type="ECO:0000256" key="1">
    <source>
        <dbReference type="ARBA" id="ARBA00001282"/>
    </source>
</evidence>
<comment type="catalytic activity">
    <reaction evidence="1 7">
        <text>2-C-methyl-D-erythritol 4-phosphate + CTP + H(+) = 4-CDP-2-C-methyl-D-erythritol + diphosphate</text>
        <dbReference type="Rhea" id="RHEA:13429"/>
        <dbReference type="ChEBI" id="CHEBI:15378"/>
        <dbReference type="ChEBI" id="CHEBI:33019"/>
        <dbReference type="ChEBI" id="CHEBI:37563"/>
        <dbReference type="ChEBI" id="CHEBI:57823"/>
        <dbReference type="ChEBI" id="CHEBI:58262"/>
        <dbReference type="EC" id="2.7.7.60"/>
    </reaction>
</comment>
<keyword evidence="9" id="KW-1185">Reference proteome</keyword>
<dbReference type="GO" id="GO:0019288">
    <property type="term" value="P:isopentenyl diphosphate biosynthetic process, methylerythritol 4-phosphate pathway"/>
    <property type="evidence" value="ECO:0007669"/>
    <property type="project" value="UniProtKB-UniRule"/>
</dbReference>
<reference evidence="8" key="1">
    <citation type="submission" date="2022-12" db="EMBL/GenBank/DDBJ databases">
        <title>Reference genome sequencing for broad-spectrum identification of bacterial and archaeal isolates by mass spectrometry.</title>
        <authorList>
            <person name="Sekiguchi Y."/>
            <person name="Tourlousse D.M."/>
        </authorList>
    </citation>
    <scope>NUCLEOTIDE SEQUENCE</scope>
    <source>
        <strain evidence="8">ASRB1</strain>
    </source>
</reference>
<organism evidence="8 9">
    <name type="scientific">Desulforhabdus amnigena</name>
    <dbReference type="NCBI Taxonomy" id="40218"/>
    <lineage>
        <taxon>Bacteria</taxon>
        <taxon>Pseudomonadati</taxon>
        <taxon>Thermodesulfobacteriota</taxon>
        <taxon>Syntrophobacteria</taxon>
        <taxon>Syntrophobacterales</taxon>
        <taxon>Syntrophobacteraceae</taxon>
        <taxon>Desulforhabdus</taxon>
    </lineage>
</organism>
<dbReference type="PANTHER" id="PTHR32125">
    <property type="entry name" value="2-C-METHYL-D-ERYTHRITOL 4-PHOSPHATE CYTIDYLYLTRANSFERASE, CHLOROPLASTIC"/>
    <property type="match status" value="1"/>
</dbReference>
<feature type="site" description="Positions MEP for the nucleophilic attack" evidence="7">
    <location>
        <position position="159"/>
    </location>
</feature>
<dbReference type="SUPFAM" id="SSF53448">
    <property type="entry name" value="Nucleotide-diphospho-sugar transferases"/>
    <property type="match status" value="1"/>
</dbReference>
<proteinExistence type="inferred from homology"/>
<dbReference type="InterPro" id="IPR001228">
    <property type="entry name" value="IspD"/>
</dbReference>
<dbReference type="InterPro" id="IPR050088">
    <property type="entry name" value="IspD/TarI_cytidylyltransf_bact"/>
</dbReference>
<evidence type="ECO:0000256" key="2">
    <source>
        <dbReference type="ARBA" id="ARBA00004787"/>
    </source>
</evidence>
<dbReference type="Gene3D" id="3.90.550.10">
    <property type="entry name" value="Spore Coat Polysaccharide Biosynthesis Protein SpsA, Chain A"/>
    <property type="match status" value="1"/>
</dbReference>
<dbReference type="HAMAP" id="MF_00108">
    <property type="entry name" value="IspD"/>
    <property type="match status" value="1"/>
</dbReference>
<dbReference type="InterPro" id="IPR018294">
    <property type="entry name" value="ISPD_synthase_CS"/>
</dbReference>
<dbReference type="InterPro" id="IPR029044">
    <property type="entry name" value="Nucleotide-diphossugar_trans"/>
</dbReference>
<dbReference type="RefSeq" id="WP_281791738.1">
    <property type="nucleotide sequence ID" value="NZ_BSDR01000001.1"/>
</dbReference>
<dbReference type="EMBL" id="BSDR01000001">
    <property type="protein sequence ID" value="GLI32684.1"/>
    <property type="molecule type" value="Genomic_DNA"/>
</dbReference>
<keyword evidence="6 7" id="KW-0414">Isoprene biosynthesis</keyword>
<dbReference type="CDD" id="cd02516">
    <property type="entry name" value="CDP-ME_synthetase"/>
    <property type="match status" value="1"/>
</dbReference>
<feature type="site" description="Positions MEP for the nucleophilic attack" evidence="7">
    <location>
        <position position="215"/>
    </location>
</feature>
<keyword evidence="4 7" id="KW-0808">Transferase</keyword>
<evidence type="ECO:0000256" key="3">
    <source>
        <dbReference type="ARBA" id="ARBA00009789"/>
    </source>
</evidence>
<comment type="caution">
    <text evidence="8">The sequence shown here is derived from an EMBL/GenBank/DDBJ whole genome shotgun (WGS) entry which is preliminary data.</text>
</comment>
<evidence type="ECO:0000256" key="4">
    <source>
        <dbReference type="ARBA" id="ARBA00022679"/>
    </source>
</evidence>
<name>A0A9W6CUG5_9BACT</name>
<dbReference type="PANTHER" id="PTHR32125:SF4">
    <property type="entry name" value="2-C-METHYL-D-ERYTHRITOL 4-PHOSPHATE CYTIDYLYLTRANSFERASE, CHLOROPLASTIC"/>
    <property type="match status" value="1"/>
</dbReference>
<protein>
    <recommendedName>
        <fullName evidence="7">2-C-methyl-D-erythritol 4-phosphate cytidylyltransferase</fullName>
        <ecNumber evidence="7">2.7.7.60</ecNumber>
    </recommendedName>
    <alternativeName>
        <fullName evidence="7">4-diphosphocytidyl-2C-methyl-D-erythritol synthase</fullName>
    </alternativeName>
    <alternativeName>
        <fullName evidence="7">MEP cytidylyltransferase</fullName>
        <shortName evidence="7">MCT</shortName>
    </alternativeName>
</protein>
<gene>
    <name evidence="7 8" type="primary">ispD</name>
    <name evidence="8" type="ORF">DAMNIGENAA_01170</name>
</gene>
<evidence type="ECO:0000256" key="7">
    <source>
        <dbReference type="HAMAP-Rule" id="MF_00108"/>
    </source>
</evidence>
<dbReference type="AlphaFoldDB" id="A0A9W6CUG5"/>
<dbReference type="FunFam" id="3.90.550.10:FF:000003">
    <property type="entry name" value="2-C-methyl-D-erythritol 4-phosphate cytidylyltransferase"/>
    <property type="match status" value="1"/>
</dbReference>
<dbReference type="Pfam" id="PF01128">
    <property type="entry name" value="IspD"/>
    <property type="match status" value="1"/>
</dbReference>
<dbReference type="GO" id="GO:0050518">
    <property type="term" value="F:2-C-methyl-D-erythritol 4-phosphate cytidylyltransferase activity"/>
    <property type="evidence" value="ECO:0007669"/>
    <property type="project" value="UniProtKB-UniRule"/>
</dbReference>
<dbReference type="EC" id="2.7.7.60" evidence="7"/>
<evidence type="ECO:0000313" key="9">
    <source>
        <dbReference type="Proteomes" id="UP001144372"/>
    </source>
</evidence>
<dbReference type="InterPro" id="IPR034683">
    <property type="entry name" value="IspD/TarI"/>
</dbReference>
<feature type="site" description="Transition state stabilizer" evidence="7">
    <location>
        <position position="24"/>
    </location>
</feature>
<evidence type="ECO:0000256" key="6">
    <source>
        <dbReference type="ARBA" id="ARBA00023229"/>
    </source>
</evidence>